<dbReference type="Proteomes" id="UP000790709">
    <property type="component" value="Unassembled WGS sequence"/>
</dbReference>
<reference evidence="1" key="1">
    <citation type="journal article" date="2021" name="New Phytol.">
        <title>Evolutionary innovations through gain and loss of genes in the ectomycorrhizal Boletales.</title>
        <authorList>
            <person name="Wu G."/>
            <person name="Miyauchi S."/>
            <person name="Morin E."/>
            <person name="Kuo A."/>
            <person name="Drula E."/>
            <person name="Varga T."/>
            <person name="Kohler A."/>
            <person name="Feng B."/>
            <person name="Cao Y."/>
            <person name="Lipzen A."/>
            <person name="Daum C."/>
            <person name="Hundley H."/>
            <person name="Pangilinan J."/>
            <person name="Johnson J."/>
            <person name="Barry K."/>
            <person name="LaButti K."/>
            <person name="Ng V."/>
            <person name="Ahrendt S."/>
            <person name="Min B."/>
            <person name="Choi I.G."/>
            <person name="Park H."/>
            <person name="Plett J.M."/>
            <person name="Magnuson J."/>
            <person name="Spatafora J.W."/>
            <person name="Nagy L.G."/>
            <person name="Henrissat B."/>
            <person name="Grigoriev I.V."/>
            <person name="Yang Z.L."/>
            <person name="Xu J."/>
            <person name="Martin F.M."/>
        </authorList>
    </citation>
    <scope>NUCLEOTIDE SEQUENCE</scope>
    <source>
        <strain evidence="1">KUC20120723A-06</strain>
    </source>
</reference>
<name>A0ACB8BEN4_9AGAM</name>
<gene>
    <name evidence="1" type="ORF">BV22DRAFT_569816</name>
</gene>
<accession>A0ACB8BEN4</accession>
<comment type="caution">
    <text evidence="1">The sequence shown here is derived from an EMBL/GenBank/DDBJ whole genome shotgun (WGS) entry which is preliminary data.</text>
</comment>
<keyword evidence="2" id="KW-1185">Reference proteome</keyword>
<sequence length="196" mass="22094">MLKNLAGNIVADIFRAADMTVQYLIISRCSLGSLRLLRGFSLTLQDISAEWDLRGTLKHWSGRELKILRCPTFDDELLAAMADGDLANRDFMCPALTALHLYNCNFSSIALKNMLEARIMASKDEVGWTDILEASDFDFENAAPIDTLAVFGGGPLSQEDEKWFKANVYNFYWCVDPYQRSLEYETNPNGYSTYGS</sequence>
<proteinExistence type="predicted"/>
<evidence type="ECO:0000313" key="1">
    <source>
        <dbReference type="EMBL" id="KAH7923626.1"/>
    </source>
</evidence>
<protein>
    <submittedName>
        <fullName evidence="1">Uncharacterized protein</fullName>
    </submittedName>
</protein>
<organism evidence="1 2">
    <name type="scientific">Leucogyrophana mollusca</name>
    <dbReference type="NCBI Taxonomy" id="85980"/>
    <lineage>
        <taxon>Eukaryota</taxon>
        <taxon>Fungi</taxon>
        <taxon>Dikarya</taxon>
        <taxon>Basidiomycota</taxon>
        <taxon>Agaricomycotina</taxon>
        <taxon>Agaricomycetes</taxon>
        <taxon>Agaricomycetidae</taxon>
        <taxon>Boletales</taxon>
        <taxon>Boletales incertae sedis</taxon>
        <taxon>Leucogyrophana</taxon>
    </lineage>
</organism>
<evidence type="ECO:0000313" key="2">
    <source>
        <dbReference type="Proteomes" id="UP000790709"/>
    </source>
</evidence>
<dbReference type="EMBL" id="MU266447">
    <property type="protein sequence ID" value="KAH7923626.1"/>
    <property type="molecule type" value="Genomic_DNA"/>
</dbReference>